<evidence type="ECO:0000313" key="4">
    <source>
        <dbReference type="Proteomes" id="UP000651050"/>
    </source>
</evidence>
<keyword evidence="4" id="KW-1185">Reference proteome</keyword>
<protein>
    <submittedName>
        <fullName evidence="3">YXWGXW repeat-containing protein</fullName>
    </submittedName>
</protein>
<dbReference type="RefSeq" id="WP_196984646.1">
    <property type="nucleotide sequence ID" value="NZ_JADWYS010000001.1"/>
</dbReference>
<keyword evidence="2" id="KW-0732">Signal</keyword>
<sequence>MLKKILLATLIGASFASVPVASFSRTIIIREAPPEPRQEAMPAPRRGYAWAPGHWEWRGNRHVWIEGHWLRARRGQHWEPERWVQRDGRWEMRPGRWVRGDRDGDGVPNRFDSRPNNPNRS</sequence>
<comment type="caution">
    <text evidence="3">The sequence shown here is derived from an EMBL/GenBank/DDBJ whole genome shotgun (WGS) entry which is preliminary data.</text>
</comment>
<evidence type="ECO:0000313" key="3">
    <source>
        <dbReference type="EMBL" id="MBG9386676.1"/>
    </source>
</evidence>
<dbReference type="AlphaFoldDB" id="A0A931H176"/>
<evidence type="ECO:0000256" key="1">
    <source>
        <dbReference type="SAM" id="MobiDB-lite"/>
    </source>
</evidence>
<feature type="compositionally biased region" description="Basic and acidic residues" evidence="1">
    <location>
        <begin position="94"/>
        <end position="105"/>
    </location>
</feature>
<feature type="signal peptide" evidence="2">
    <location>
        <begin position="1"/>
        <end position="16"/>
    </location>
</feature>
<organism evidence="3 4">
    <name type="scientific">Caenimonas aquaedulcis</name>
    <dbReference type="NCBI Taxonomy" id="2793270"/>
    <lineage>
        <taxon>Bacteria</taxon>
        <taxon>Pseudomonadati</taxon>
        <taxon>Pseudomonadota</taxon>
        <taxon>Betaproteobacteria</taxon>
        <taxon>Burkholderiales</taxon>
        <taxon>Comamonadaceae</taxon>
        <taxon>Caenimonas</taxon>
    </lineage>
</organism>
<name>A0A931H176_9BURK</name>
<dbReference type="EMBL" id="JADWYS010000001">
    <property type="protein sequence ID" value="MBG9386676.1"/>
    <property type="molecule type" value="Genomic_DNA"/>
</dbReference>
<dbReference type="Pfam" id="PF12779">
    <property type="entry name" value="WXXGXW"/>
    <property type="match status" value="2"/>
</dbReference>
<gene>
    <name evidence="3" type="ORF">I5803_01445</name>
</gene>
<feature type="region of interest" description="Disordered" evidence="1">
    <location>
        <begin position="94"/>
        <end position="121"/>
    </location>
</feature>
<dbReference type="Proteomes" id="UP000651050">
    <property type="component" value="Unassembled WGS sequence"/>
</dbReference>
<evidence type="ECO:0000256" key="2">
    <source>
        <dbReference type="SAM" id="SignalP"/>
    </source>
</evidence>
<proteinExistence type="predicted"/>
<accession>A0A931H176</accession>
<feature type="chain" id="PRO_5037127562" evidence="2">
    <location>
        <begin position="17"/>
        <end position="121"/>
    </location>
</feature>
<reference evidence="3" key="1">
    <citation type="submission" date="2020-11" db="EMBL/GenBank/DDBJ databases">
        <title>Bacterial whole genome sequence for Caenimonas sp. DR4.4.</title>
        <authorList>
            <person name="Le V."/>
            <person name="Ko S.-R."/>
            <person name="Ahn C.-Y."/>
            <person name="Oh H.-M."/>
        </authorList>
    </citation>
    <scope>NUCLEOTIDE SEQUENCE</scope>
    <source>
        <strain evidence="3">DR4.4</strain>
    </source>
</reference>
<dbReference type="InterPro" id="IPR024447">
    <property type="entry name" value="YXWGXW_rpt"/>
</dbReference>